<proteinExistence type="predicted"/>
<dbReference type="EMBL" id="CM043022">
    <property type="protein sequence ID" value="KAI4456148.1"/>
    <property type="molecule type" value="Genomic_DNA"/>
</dbReference>
<keyword evidence="2" id="KW-1185">Reference proteome</keyword>
<protein>
    <submittedName>
        <fullName evidence="1">Uncharacterized protein</fullName>
    </submittedName>
</protein>
<sequence length="291" mass="33893">MVTNAVFFTISGSGDISKKQFFKNKFQHLVSRKWYILEANLQQQMREGVSQEHKAKYRILNIIVSQTVLVIKAWRKPIAFGVKLLNMSHMEKSFWNNIDTRKKFIDYLMTSDVAESESDDCFMELLKQHPHCCEQHKCGISAFCELLMIKHIRNMEPAYGVTHSLLYLQIARSQECHFNRLFVEQKIHVYCSYIYWEACKNQEFGFIPTLDDLLMEQVTLCGYEGYAEFLKDEFTSHILALQSHNGCFKVYPYSSRAKRETNILEHGCADHTTGLGVSALSIILRYQLTKI</sequence>
<accession>A0ACB9SLF4</accession>
<reference evidence="1" key="1">
    <citation type="submission" date="2022-04" db="EMBL/GenBank/DDBJ databases">
        <title>Chromosome-scale genome assembly of Holotrichia oblita Faldermann.</title>
        <authorList>
            <person name="Rongchong L."/>
        </authorList>
    </citation>
    <scope>NUCLEOTIDE SEQUENCE</scope>
    <source>
        <strain evidence="1">81SQS9</strain>
    </source>
</reference>
<evidence type="ECO:0000313" key="1">
    <source>
        <dbReference type="EMBL" id="KAI4456148.1"/>
    </source>
</evidence>
<gene>
    <name evidence="1" type="ORF">MML48_8g00008237</name>
</gene>
<evidence type="ECO:0000313" key="2">
    <source>
        <dbReference type="Proteomes" id="UP001056778"/>
    </source>
</evidence>
<dbReference type="Proteomes" id="UP001056778">
    <property type="component" value="Chromosome 8"/>
</dbReference>
<name>A0ACB9SLF4_HOLOL</name>
<comment type="caution">
    <text evidence="1">The sequence shown here is derived from an EMBL/GenBank/DDBJ whole genome shotgun (WGS) entry which is preliminary data.</text>
</comment>
<organism evidence="1 2">
    <name type="scientific">Holotrichia oblita</name>
    <name type="common">Chafer beetle</name>
    <dbReference type="NCBI Taxonomy" id="644536"/>
    <lineage>
        <taxon>Eukaryota</taxon>
        <taxon>Metazoa</taxon>
        <taxon>Ecdysozoa</taxon>
        <taxon>Arthropoda</taxon>
        <taxon>Hexapoda</taxon>
        <taxon>Insecta</taxon>
        <taxon>Pterygota</taxon>
        <taxon>Neoptera</taxon>
        <taxon>Endopterygota</taxon>
        <taxon>Coleoptera</taxon>
        <taxon>Polyphaga</taxon>
        <taxon>Scarabaeiformia</taxon>
        <taxon>Scarabaeidae</taxon>
        <taxon>Melolonthinae</taxon>
        <taxon>Holotrichia</taxon>
    </lineage>
</organism>